<comment type="function">
    <text evidence="8">Extracellular proteinase found in the pitcher fluid of carnivorous plants. Digest prey for nitrogen uptake.</text>
</comment>
<keyword evidence="2 11" id="KW-0645">Protease</keyword>
<dbReference type="PROSITE" id="PS51767">
    <property type="entry name" value="PEPTIDASE_A1"/>
    <property type="match status" value="1"/>
</dbReference>
<dbReference type="InterPro" id="IPR033121">
    <property type="entry name" value="PEPTIDASE_A1"/>
</dbReference>
<dbReference type="OMA" id="TAGEYLM"/>
<dbReference type="EC" id="3.4.23.12" evidence="9"/>
<sequence length="367" mass="38243">SGAYTMEIELGSPPKKFNAIVDTGSDLVWIQCKPCSQCYSQSDPIYDPSASSTFAKTSCSTSSCQSLPASGCSSSAKTCIYGYQYGDSSSTQGDFALETLTLRSSGGSSKAFPNFQFGCGRLNSGSFGGAAGIVGLGQGKISLSTQLGSAINNKFSYCLVDFDDDSSKTSPLIFGSSASTGSGAISTPIIPNSGRSTYYFVGLEGISVGGKQLSLATRAIDFLSVRSKKKLRVRALEVNSGGTIFDSGTTLTLLDDAVYSKVKSAFASSVSLPTVDASSSGFDLCYDVSKSKNFKFPALTLAFKGTKFSPPQKNYFVIVDTAETVACLAMGGSGSLGLGIIGNLMQQNYHVVYDRGTSTISMSPAQC</sequence>
<keyword evidence="3" id="KW-0732">Signal</keyword>
<evidence type="ECO:0000256" key="11">
    <source>
        <dbReference type="RuleBase" id="RU000454"/>
    </source>
</evidence>
<evidence type="ECO:0000313" key="14">
    <source>
        <dbReference type="Proteomes" id="UP000001514"/>
    </source>
</evidence>
<evidence type="ECO:0000256" key="7">
    <source>
        <dbReference type="ARBA" id="ARBA00051299"/>
    </source>
</evidence>
<protein>
    <recommendedName>
        <fullName evidence="9">nepenthesin</fullName>
        <ecNumber evidence="9">3.4.23.12</ecNumber>
    </recommendedName>
</protein>
<evidence type="ECO:0000256" key="9">
    <source>
        <dbReference type="ARBA" id="ARBA00067063"/>
    </source>
</evidence>
<feature type="active site" evidence="10">
    <location>
        <position position="246"/>
    </location>
</feature>
<dbReference type="InterPro" id="IPR051708">
    <property type="entry name" value="Plant_Aspart_Prot_A1"/>
</dbReference>
<dbReference type="FunFam" id="2.40.70.10:FF:000033">
    <property type="entry name" value="Aspartyl protease family protein"/>
    <property type="match status" value="1"/>
</dbReference>
<dbReference type="HOGENOM" id="CLU_005738_1_3_1"/>
<dbReference type="EMBL" id="GL377566">
    <property type="protein sequence ID" value="EFJ37301.1"/>
    <property type="molecule type" value="Genomic_DNA"/>
</dbReference>
<evidence type="ECO:0000256" key="3">
    <source>
        <dbReference type="ARBA" id="ARBA00022729"/>
    </source>
</evidence>
<feature type="active site" evidence="10">
    <location>
        <position position="22"/>
    </location>
</feature>
<evidence type="ECO:0000256" key="4">
    <source>
        <dbReference type="ARBA" id="ARBA00022750"/>
    </source>
</evidence>
<accession>D8QRR7</accession>
<evidence type="ECO:0000256" key="1">
    <source>
        <dbReference type="ARBA" id="ARBA00007447"/>
    </source>
</evidence>
<dbReference type="PANTHER" id="PTHR47967">
    <property type="entry name" value="OS07G0603500 PROTEIN-RELATED"/>
    <property type="match status" value="1"/>
</dbReference>
<dbReference type="InterPro" id="IPR021109">
    <property type="entry name" value="Peptidase_aspartic_dom_sf"/>
</dbReference>
<evidence type="ECO:0000256" key="8">
    <source>
        <dbReference type="ARBA" id="ARBA00053221"/>
    </source>
</evidence>
<dbReference type="FunCoup" id="D8QRR7">
    <property type="interactions" value="22"/>
</dbReference>
<dbReference type="AlphaFoldDB" id="D8QRR7"/>
<dbReference type="InterPro" id="IPR034161">
    <property type="entry name" value="Pepsin-like_plant"/>
</dbReference>
<dbReference type="Gramene" id="EFJ37301">
    <property type="protein sequence ID" value="EFJ37301"/>
    <property type="gene ID" value="SELMODRAFT_64201"/>
</dbReference>
<dbReference type="Proteomes" id="UP000001514">
    <property type="component" value="Unassembled WGS sequence"/>
</dbReference>
<evidence type="ECO:0000259" key="12">
    <source>
        <dbReference type="PROSITE" id="PS51767"/>
    </source>
</evidence>
<comment type="similarity">
    <text evidence="1 11">Belongs to the peptidase A1 family.</text>
</comment>
<dbReference type="CDD" id="cd05476">
    <property type="entry name" value="pepsin_A_like_plant"/>
    <property type="match status" value="1"/>
</dbReference>
<dbReference type="Pfam" id="PF14543">
    <property type="entry name" value="TAXi_N"/>
    <property type="match status" value="1"/>
</dbReference>
<keyword evidence="5 11" id="KW-0378">Hydrolase</keyword>
<dbReference type="OrthoDB" id="775830at2759"/>
<proteinExistence type="inferred from homology"/>
<reference evidence="13 14" key="1">
    <citation type="journal article" date="2011" name="Science">
        <title>The Selaginella genome identifies genetic changes associated with the evolution of vascular plants.</title>
        <authorList>
            <person name="Banks J.A."/>
            <person name="Nishiyama T."/>
            <person name="Hasebe M."/>
            <person name="Bowman J.L."/>
            <person name="Gribskov M."/>
            <person name="dePamphilis C."/>
            <person name="Albert V.A."/>
            <person name="Aono N."/>
            <person name="Aoyama T."/>
            <person name="Ambrose B.A."/>
            <person name="Ashton N.W."/>
            <person name="Axtell M.J."/>
            <person name="Barker E."/>
            <person name="Barker M.S."/>
            <person name="Bennetzen J.L."/>
            <person name="Bonawitz N.D."/>
            <person name="Chapple C."/>
            <person name="Cheng C."/>
            <person name="Correa L.G."/>
            <person name="Dacre M."/>
            <person name="DeBarry J."/>
            <person name="Dreyer I."/>
            <person name="Elias M."/>
            <person name="Engstrom E.M."/>
            <person name="Estelle M."/>
            <person name="Feng L."/>
            <person name="Finet C."/>
            <person name="Floyd S.K."/>
            <person name="Frommer W.B."/>
            <person name="Fujita T."/>
            <person name="Gramzow L."/>
            <person name="Gutensohn M."/>
            <person name="Harholt J."/>
            <person name="Hattori M."/>
            <person name="Heyl A."/>
            <person name="Hirai T."/>
            <person name="Hiwatashi Y."/>
            <person name="Ishikawa M."/>
            <person name="Iwata M."/>
            <person name="Karol K.G."/>
            <person name="Koehler B."/>
            <person name="Kolukisaoglu U."/>
            <person name="Kubo M."/>
            <person name="Kurata T."/>
            <person name="Lalonde S."/>
            <person name="Li K."/>
            <person name="Li Y."/>
            <person name="Litt A."/>
            <person name="Lyons E."/>
            <person name="Manning G."/>
            <person name="Maruyama T."/>
            <person name="Michael T.P."/>
            <person name="Mikami K."/>
            <person name="Miyazaki S."/>
            <person name="Morinaga S."/>
            <person name="Murata T."/>
            <person name="Mueller-Roeber B."/>
            <person name="Nelson D.R."/>
            <person name="Obara M."/>
            <person name="Oguri Y."/>
            <person name="Olmstead R.G."/>
            <person name="Onodera N."/>
            <person name="Petersen B.L."/>
            <person name="Pils B."/>
            <person name="Prigge M."/>
            <person name="Rensing S.A."/>
            <person name="Riano-Pachon D.M."/>
            <person name="Roberts A.W."/>
            <person name="Sato Y."/>
            <person name="Scheller H.V."/>
            <person name="Schulz B."/>
            <person name="Schulz C."/>
            <person name="Shakirov E.V."/>
            <person name="Shibagaki N."/>
            <person name="Shinohara N."/>
            <person name="Shippen D.E."/>
            <person name="Soerensen I."/>
            <person name="Sotooka R."/>
            <person name="Sugimoto N."/>
            <person name="Sugita M."/>
            <person name="Sumikawa N."/>
            <person name="Tanurdzic M."/>
            <person name="Theissen G."/>
            <person name="Ulvskov P."/>
            <person name="Wakazuki S."/>
            <person name="Weng J.K."/>
            <person name="Willats W.W."/>
            <person name="Wipf D."/>
            <person name="Wolf P.G."/>
            <person name="Yang L."/>
            <person name="Zimmer A.D."/>
            <person name="Zhu Q."/>
            <person name="Mitros T."/>
            <person name="Hellsten U."/>
            <person name="Loque D."/>
            <person name="Otillar R."/>
            <person name="Salamov A."/>
            <person name="Schmutz J."/>
            <person name="Shapiro H."/>
            <person name="Lindquist E."/>
            <person name="Lucas S."/>
            <person name="Rokhsar D."/>
            <person name="Grigoriev I.V."/>
        </authorList>
    </citation>
    <scope>NUCLEOTIDE SEQUENCE [LARGE SCALE GENOMIC DNA]</scope>
</reference>
<dbReference type="KEGG" id="smo:SELMODRAFT_64201"/>
<organism evidence="14">
    <name type="scientific">Selaginella moellendorffii</name>
    <name type="common">Spikemoss</name>
    <dbReference type="NCBI Taxonomy" id="88036"/>
    <lineage>
        <taxon>Eukaryota</taxon>
        <taxon>Viridiplantae</taxon>
        <taxon>Streptophyta</taxon>
        <taxon>Embryophyta</taxon>
        <taxon>Tracheophyta</taxon>
        <taxon>Lycopodiopsida</taxon>
        <taxon>Selaginellales</taxon>
        <taxon>Selaginellaceae</taxon>
        <taxon>Selaginella</taxon>
    </lineage>
</organism>
<dbReference type="InterPro" id="IPR001969">
    <property type="entry name" value="Aspartic_peptidase_AS"/>
</dbReference>
<dbReference type="Pfam" id="PF14541">
    <property type="entry name" value="TAXi_C"/>
    <property type="match status" value="1"/>
</dbReference>
<keyword evidence="4 11" id="KW-0064">Aspartyl protease</keyword>
<feature type="domain" description="Peptidase A1" evidence="12">
    <location>
        <begin position="4"/>
        <end position="363"/>
    </location>
</feature>
<evidence type="ECO:0000256" key="2">
    <source>
        <dbReference type="ARBA" id="ARBA00022670"/>
    </source>
</evidence>
<dbReference type="FunFam" id="2.40.70.10:FF:000016">
    <property type="entry name" value="Probable aspartic protease At2g35615"/>
    <property type="match status" value="1"/>
</dbReference>
<feature type="non-terminal residue" evidence="13">
    <location>
        <position position="1"/>
    </location>
</feature>
<evidence type="ECO:0000256" key="10">
    <source>
        <dbReference type="PIRSR" id="PIRSR601461-1"/>
    </source>
</evidence>
<evidence type="ECO:0000256" key="6">
    <source>
        <dbReference type="ARBA" id="ARBA00023180"/>
    </source>
</evidence>
<comment type="catalytic activity">
    <reaction evidence="7">
        <text>Similar to pepsin, but also cleaves on either side of Asp and at Lys-|-Arg.</text>
        <dbReference type="EC" id="3.4.23.12"/>
    </reaction>
</comment>
<dbReference type="Gene3D" id="2.40.70.10">
    <property type="entry name" value="Acid Proteases"/>
    <property type="match status" value="2"/>
</dbReference>
<dbReference type="InterPro" id="IPR001461">
    <property type="entry name" value="Aspartic_peptidase_A1"/>
</dbReference>
<evidence type="ECO:0000313" key="13">
    <source>
        <dbReference type="EMBL" id="EFJ37301.1"/>
    </source>
</evidence>
<keyword evidence="6" id="KW-0325">Glycoprotein</keyword>
<dbReference type="InterPro" id="IPR032861">
    <property type="entry name" value="TAXi_N"/>
</dbReference>
<dbReference type="GO" id="GO:0004190">
    <property type="term" value="F:aspartic-type endopeptidase activity"/>
    <property type="evidence" value="ECO:0000318"/>
    <property type="project" value="GO_Central"/>
</dbReference>
<feature type="non-terminal residue" evidence="13">
    <location>
        <position position="367"/>
    </location>
</feature>
<dbReference type="InParanoid" id="D8QRR7"/>
<name>D8QRR7_SELML</name>
<dbReference type="PROSITE" id="PS00141">
    <property type="entry name" value="ASP_PROTEASE"/>
    <property type="match status" value="1"/>
</dbReference>
<dbReference type="GO" id="GO:0006508">
    <property type="term" value="P:proteolysis"/>
    <property type="evidence" value="ECO:0007669"/>
    <property type="project" value="UniProtKB-KW"/>
</dbReference>
<keyword evidence="14" id="KW-1185">Reference proteome</keyword>
<dbReference type="InterPro" id="IPR032799">
    <property type="entry name" value="TAXi_C"/>
</dbReference>
<dbReference type="GO" id="GO:0005576">
    <property type="term" value="C:extracellular region"/>
    <property type="evidence" value="ECO:0000318"/>
    <property type="project" value="GO_Central"/>
</dbReference>
<dbReference type="PANTHER" id="PTHR47967:SF128">
    <property type="entry name" value="ASPARTIC PROTEINASE CDR1-LIKE"/>
    <property type="match status" value="1"/>
</dbReference>
<dbReference type="PRINTS" id="PR00792">
    <property type="entry name" value="PEPSIN"/>
</dbReference>
<dbReference type="eggNOG" id="KOG1339">
    <property type="taxonomic scope" value="Eukaryota"/>
</dbReference>
<gene>
    <name evidence="13" type="ORF">SELMODRAFT_64201</name>
</gene>
<dbReference type="SUPFAM" id="SSF50630">
    <property type="entry name" value="Acid proteases"/>
    <property type="match status" value="1"/>
</dbReference>
<evidence type="ECO:0000256" key="5">
    <source>
        <dbReference type="ARBA" id="ARBA00022801"/>
    </source>
</evidence>